<proteinExistence type="predicted"/>
<dbReference type="InterPro" id="IPR013083">
    <property type="entry name" value="Znf_RING/FYVE/PHD"/>
</dbReference>
<sequence>MPKRLTALLLLIPPTVRATGVLAEWVSSAKDYLAAEIMTPELRATRTCSSVILDWIPLADPSLLYTLERRPDLALNWKWTALSIEDVSSTMIMYNDTAIDNSREYTYRLRVGPNAGNTKNEFTYAIASPATSCMQWSEVASSMIYSLRIRMDGVLATVARITFLLLGIHLVLLGLRNYLGLTPPRGHLQREKIKNITHQESTSSNELRRRAAFSSASCSSTETESDADAPRLSLSQAASVASSAQISTASTRNLDVKDQRCHGCHKRFGLFRKRRVCSVCNMGLCRPCGITRTSIASKRYICLPCRALESMPV</sequence>
<organism evidence="8 9">
    <name type="scientific">Thraustotheca clavata</name>
    <dbReference type="NCBI Taxonomy" id="74557"/>
    <lineage>
        <taxon>Eukaryota</taxon>
        <taxon>Sar</taxon>
        <taxon>Stramenopiles</taxon>
        <taxon>Oomycota</taxon>
        <taxon>Saprolegniomycetes</taxon>
        <taxon>Saprolegniales</taxon>
        <taxon>Achlyaceae</taxon>
        <taxon>Thraustotheca</taxon>
    </lineage>
</organism>
<dbReference type="InterPro" id="IPR017455">
    <property type="entry name" value="Znf_FYVE-rel"/>
</dbReference>
<evidence type="ECO:0000313" key="8">
    <source>
        <dbReference type="EMBL" id="OQS06014.1"/>
    </source>
</evidence>
<feature type="chain" id="PRO_5012686860" description="FYVE-type domain-containing protein" evidence="6">
    <location>
        <begin position="19"/>
        <end position="313"/>
    </location>
</feature>
<dbReference type="Gene3D" id="3.30.40.10">
    <property type="entry name" value="Zinc/RING finger domain, C3HC4 (zinc finger)"/>
    <property type="match status" value="1"/>
</dbReference>
<keyword evidence="1" id="KW-0479">Metal-binding</keyword>
<keyword evidence="3" id="KW-0862">Zinc</keyword>
<keyword evidence="6" id="KW-0732">Signal</keyword>
<feature type="signal peptide" evidence="6">
    <location>
        <begin position="1"/>
        <end position="18"/>
    </location>
</feature>
<dbReference type="CDD" id="cd00065">
    <property type="entry name" value="FYVE_like_SF"/>
    <property type="match status" value="1"/>
</dbReference>
<evidence type="ECO:0000259" key="7">
    <source>
        <dbReference type="PROSITE" id="PS50178"/>
    </source>
</evidence>
<evidence type="ECO:0000313" key="9">
    <source>
        <dbReference type="Proteomes" id="UP000243217"/>
    </source>
</evidence>
<dbReference type="GO" id="GO:0008270">
    <property type="term" value="F:zinc ion binding"/>
    <property type="evidence" value="ECO:0007669"/>
    <property type="project" value="UniProtKB-KW"/>
</dbReference>
<keyword evidence="5" id="KW-0812">Transmembrane</keyword>
<evidence type="ECO:0000256" key="4">
    <source>
        <dbReference type="PROSITE-ProRule" id="PRU00091"/>
    </source>
</evidence>
<keyword evidence="9" id="KW-1185">Reference proteome</keyword>
<dbReference type="PROSITE" id="PS50178">
    <property type="entry name" value="ZF_FYVE"/>
    <property type="match status" value="1"/>
</dbReference>
<comment type="caution">
    <text evidence="8">The sequence shown here is derived from an EMBL/GenBank/DDBJ whole genome shotgun (WGS) entry which is preliminary data.</text>
</comment>
<feature type="transmembrane region" description="Helical" evidence="5">
    <location>
        <begin position="153"/>
        <end position="175"/>
    </location>
</feature>
<evidence type="ECO:0000256" key="1">
    <source>
        <dbReference type="ARBA" id="ARBA00022723"/>
    </source>
</evidence>
<evidence type="ECO:0000256" key="5">
    <source>
        <dbReference type="SAM" id="Phobius"/>
    </source>
</evidence>
<evidence type="ECO:0000256" key="6">
    <source>
        <dbReference type="SAM" id="SignalP"/>
    </source>
</evidence>
<feature type="domain" description="FYVE-type" evidence="7">
    <location>
        <begin position="255"/>
        <end position="310"/>
    </location>
</feature>
<keyword evidence="5" id="KW-1133">Transmembrane helix</keyword>
<accession>A0A1W0A6U8</accession>
<keyword evidence="5" id="KW-0472">Membrane</keyword>
<name>A0A1W0A6U8_9STRA</name>
<evidence type="ECO:0000256" key="2">
    <source>
        <dbReference type="ARBA" id="ARBA00022771"/>
    </source>
</evidence>
<gene>
    <name evidence="8" type="ORF">THRCLA_01916</name>
</gene>
<keyword evidence="2 4" id="KW-0863">Zinc-finger</keyword>
<dbReference type="AlphaFoldDB" id="A0A1W0A6U8"/>
<protein>
    <recommendedName>
        <fullName evidence="7">FYVE-type domain-containing protein</fullName>
    </recommendedName>
</protein>
<evidence type="ECO:0000256" key="3">
    <source>
        <dbReference type="ARBA" id="ARBA00022833"/>
    </source>
</evidence>
<dbReference type="SUPFAM" id="SSF57903">
    <property type="entry name" value="FYVE/PHD zinc finger"/>
    <property type="match status" value="1"/>
</dbReference>
<dbReference type="Proteomes" id="UP000243217">
    <property type="component" value="Unassembled WGS sequence"/>
</dbReference>
<dbReference type="InterPro" id="IPR011011">
    <property type="entry name" value="Znf_FYVE_PHD"/>
</dbReference>
<dbReference type="OrthoDB" id="73440at2759"/>
<reference evidence="8 9" key="1">
    <citation type="journal article" date="2014" name="Genome Biol. Evol.">
        <title>The secreted proteins of Achlya hypogyna and Thraustotheca clavata identify the ancestral oomycete secretome and reveal gene acquisitions by horizontal gene transfer.</title>
        <authorList>
            <person name="Misner I."/>
            <person name="Blouin N."/>
            <person name="Leonard G."/>
            <person name="Richards T.A."/>
            <person name="Lane C.E."/>
        </authorList>
    </citation>
    <scope>NUCLEOTIDE SEQUENCE [LARGE SCALE GENOMIC DNA]</scope>
    <source>
        <strain evidence="8 9">ATCC 34112</strain>
    </source>
</reference>
<dbReference type="EMBL" id="JNBS01000386">
    <property type="protein sequence ID" value="OQS06014.1"/>
    <property type="molecule type" value="Genomic_DNA"/>
</dbReference>